<dbReference type="PANTHER" id="PTHR33179:SF83">
    <property type="entry name" value="VQ DOMAIN-CONTAINING PROTEIN"/>
    <property type="match status" value="1"/>
</dbReference>
<dbReference type="OrthoDB" id="1933447at2759"/>
<protein>
    <recommendedName>
        <fullName evidence="4">VQ domain-containing protein</fullName>
    </recommendedName>
</protein>
<gene>
    <name evidence="2" type="ORF">KP509_15G042200</name>
</gene>
<dbReference type="EMBL" id="CM035420">
    <property type="protein sequence ID" value="KAH7404779.1"/>
    <property type="molecule type" value="Genomic_DNA"/>
</dbReference>
<organism evidence="2 3">
    <name type="scientific">Ceratopteris richardii</name>
    <name type="common">Triangle waterfern</name>
    <dbReference type="NCBI Taxonomy" id="49495"/>
    <lineage>
        <taxon>Eukaryota</taxon>
        <taxon>Viridiplantae</taxon>
        <taxon>Streptophyta</taxon>
        <taxon>Embryophyta</taxon>
        <taxon>Tracheophyta</taxon>
        <taxon>Polypodiopsida</taxon>
        <taxon>Polypodiidae</taxon>
        <taxon>Polypodiales</taxon>
        <taxon>Pteridineae</taxon>
        <taxon>Pteridaceae</taxon>
        <taxon>Parkerioideae</taxon>
        <taxon>Ceratopteris</taxon>
    </lineage>
</organism>
<dbReference type="AlphaFoldDB" id="A0A8T2T763"/>
<keyword evidence="3" id="KW-1185">Reference proteome</keyword>
<evidence type="ECO:0000313" key="3">
    <source>
        <dbReference type="Proteomes" id="UP000825935"/>
    </source>
</evidence>
<reference evidence="2" key="1">
    <citation type="submission" date="2021-08" db="EMBL/GenBank/DDBJ databases">
        <title>WGS assembly of Ceratopteris richardii.</title>
        <authorList>
            <person name="Marchant D.B."/>
            <person name="Chen G."/>
            <person name="Jenkins J."/>
            <person name="Shu S."/>
            <person name="Leebens-Mack J."/>
            <person name="Grimwood J."/>
            <person name="Schmutz J."/>
            <person name="Soltis P."/>
            <person name="Soltis D."/>
            <person name="Chen Z.-H."/>
        </authorList>
    </citation>
    <scope>NUCLEOTIDE SEQUENCE</scope>
    <source>
        <strain evidence="2">Whitten #5841</strain>
        <tissue evidence="2">Leaf</tissue>
    </source>
</reference>
<dbReference type="Proteomes" id="UP000825935">
    <property type="component" value="Chromosome 15"/>
</dbReference>
<dbReference type="InterPro" id="IPR039609">
    <property type="entry name" value="VQ_15/22"/>
</dbReference>
<evidence type="ECO:0000256" key="1">
    <source>
        <dbReference type="SAM" id="MobiDB-lite"/>
    </source>
</evidence>
<accession>A0A8T2T763</accession>
<dbReference type="PANTHER" id="PTHR33179">
    <property type="entry name" value="VQ MOTIF-CONTAINING PROTEIN"/>
    <property type="match status" value="1"/>
</dbReference>
<sequence length="259" mass="28143">MEGERNTIQPMLAREEETVPTRVGGVIEESYGSSRFLPHEEGASVENSLVAGQDSLDSRRQLLSCSVVGTKGKKKRKSRASCKAPIQVFSTDISNFMATVHKLTGISSNVDPFQSTLPPPWNPKILPFNQQALPTLDTSTFLLQASFCHPLLNGINFPGMQALVSQQQQQLNSACLDVKSAGQAGQPSSSLGCTPLCSIVDSQNFPSIWESSCTSQNSTTHQQQQNPEDILTHKLPHKEVTINNNIPSSSVFSGLETFL</sequence>
<evidence type="ECO:0008006" key="4">
    <source>
        <dbReference type="Google" id="ProtNLM"/>
    </source>
</evidence>
<proteinExistence type="predicted"/>
<evidence type="ECO:0000313" key="2">
    <source>
        <dbReference type="EMBL" id="KAH7404779.1"/>
    </source>
</evidence>
<comment type="caution">
    <text evidence="2">The sequence shown here is derived from an EMBL/GenBank/DDBJ whole genome shotgun (WGS) entry which is preliminary data.</text>
</comment>
<name>A0A8T2T763_CERRI</name>
<feature type="region of interest" description="Disordered" evidence="1">
    <location>
        <begin position="1"/>
        <end position="23"/>
    </location>
</feature>